<keyword evidence="2" id="KW-1185">Reference proteome</keyword>
<proteinExistence type="predicted"/>
<dbReference type="EMBL" id="CABITT030000003">
    <property type="protein sequence ID" value="VVA98178.1"/>
    <property type="molecule type" value="Genomic_DNA"/>
</dbReference>
<evidence type="ECO:0000313" key="1">
    <source>
        <dbReference type="EMBL" id="VVA98178.1"/>
    </source>
</evidence>
<dbReference type="Proteomes" id="UP000489600">
    <property type="component" value="Unassembled WGS sequence"/>
</dbReference>
<dbReference type="AlphaFoldDB" id="A0A565B942"/>
<comment type="caution">
    <text evidence="1">The sequence shown here is derived from an EMBL/GenBank/DDBJ whole genome shotgun (WGS) entry which is preliminary data.</text>
</comment>
<sequence>MDLSPFTSPAHVDLEKLSERLFVTGDYPSVAHINVYSKPELLRVIVESLKPLNN</sequence>
<accession>A0A565B942</accession>
<reference evidence="1" key="1">
    <citation type="submission" date="2019-07" db="EMBL/GenBank/DDBJ databases">
        <authorList>
            <person name="Dittberner H."/>
        </authorList>
    </citation>
    <scope>NUCLEOTIDE SEQUENCE [LARGE SCALE GENOMIC DNA]</scope>
</reference>
<evidence type="ECO:0000313" key="2">
    <source>
        <dbReference type="Proteomes" id="UP000489600"/>
    </source>
</evidence>
<protein>
    <submittedName>
        <fullName evidence="1">Uncharacterized protein</fullName>
    </submittedName>
</protein>
<organism evidence="1 2">
    <name type="scientific">Arabis nemorensis</name>
    <dbReference type="NCBI Taxonomy" id="586526"/>
    <lineage>
        <taxon>Eukaryota</taxon>
        <taxon>Viridiplantae</taxon>
        <taxon>Streptophyta</taxon>
        <taxon>Embryophyta</taxon>
        <taxon>Tracheophyta</taxon>
        <taxon>Spermatophyta</taxon>
        <taxon>Magnoliopsida</taxon>
        <taxon>eudicotyledons</taxon>
        <taxon>Gunneridae</taxon>
        <taxon>Pentapetalae</taxon>
        <taxon>rosids</taxon>
        <taxon>malvids</taxon>
        <taxon>Brassicales</taxon>
        <taxon>Brassicaceae</taxon>
        <taxon>Arabideae</taxon>
        <taxon>Arabis</taxon>
    </lineage>
</organism>
<name>A0A565B942_9BRAS</name>
<gene>
    <name evidence="1" type="ORF">ANE_LOCUS8623</name>
</gene>